<feature type="region of interest" description="Disordered" evidence="3">
    <location>
        <begin position="17"/>
        <end position="52"/>
    </location>
</feature>
<dbReference type="PANTHER" id="PTHR37534">
    <property type="entry name" value="TRANSCRIPTIONAL ACTIVATOR PROTEIN UGA3"/>
    <property type="match status" value="1"/>
</dbReference>
<organism evidence="4 5">
    <name type="scientific">Penicillium cosmopolitanum</name>
    <dbReference type="NCBI Taxonomy" id="1131564"/>
    <lineage>
        <taxon>Eukaryota</taxon>
        <taxon>Fungi</taxon>
        <taxon>Dikarya</taxon>
        <taxon>Ascomycota</taxon>
        <taxon>Pezizomycotina</taxon>
        <taxon>Eurotiomycetes</taxon>
        <taxon>Eurotiomycetidae</taxon>
        <taxon>Eurotiales</taxon>
        <taxon>Aspergillaceae</taxon>
        <taxon>Penicillium</taxon>
    </lineage>
</organism>
<evidence type="ECO:0000256" key="2">
    <source>
        <dbReference type="ARBA" id="ARBA00023242"/>
    </source>
</evidence>
<dbReference type="Proteomes" id="UP001147747">
    <property type="component" value="Unassembled WGS sequence"/>
</dbReference>
<dbReference type="OrthoDB" id="5418899at2759"/>
<evidence type="ECO:0000256" key="3">
    <source>
        <dbReference type="SAM" id="MobiDB-lite"/>
    </source>
</evidence>
<dbReference type="GO" id="GO:0003700">
    <property type="term" value="F:DNA-binding transcription factor activity"/>
    <property type="evidence" value="ECO:0007669"/>
    <property type="project" value="TreeGrafter"/>
</dbReference>
<dbReference type="GO" id="GO:0000976">
    <property type="term" value="F:transcription cis-regulatory region binding"/>
    <property type="evidence" value="ECO:0007669"/>
    <property type="project" value="TreeGrafter"/>
</dbReference>
<proteinExistence type="predicted"/>
<accession>A0A9W9W3Z1</accession>
<dbReference type="GO" id="GO:0045944">
    <property type="term" value="P:positive regulation of transcription by RNA polymerase II"/>
    <property type="evidence" value="ECO:0007669"/>
    <property type="project" value="TreeGrafter"/>
</dbReference>
<dbReference type="InterPro" id="IPR021858">
    <property type="entry name" value="Fun_TF"/>
</dbReference>
<protein>
    <recommendedName>
        <fullName evidence="6">Transcription factor domain-containing protein</fullName>
    </recommendedName>
</protein>
<dbReference type="Pfam" id="PF11951">
    <property type="entry name" value="Fungal_trans_2"/>
    <property type="match status" value="1"/>
</dbReference>
<dbReference type="EMBL" id="JAPZBU010000006">
    <property type="protein sequence ID" value="KAJ5398021.1"/>
    <property type="molecule type" value="Genomic_DNA"/>
</dbReference>
<dbReference type="RefSeq" id="XP_056490073.1">
    <property type="nucleotide sequence ID" value="XM_056630771.1"/>
</dbReference>
<evidence type="ECO:0000256" key="1">
    <source>
        <dbReference type="ARBA" id="ARBA00004123"/>
    </source>
</evidence>
<evidence type="ECO:0000313" key="4">
    <source>
        <dbReference type="EMBL" id="KAJ5398021.1"/>
    </source>
</evidence>
<evidence type="ECO:0000313" key="5">
    <source>
        <dbReference type="Proteomes" id="UP001147747"/>
    </source>
</evidence>
<feature type="compositionally biased region" description="Basic residues" evidence="3">
    <location>
        <begin position="31"/>
        <end position="43"/>
    </location>
</feature>
<comment type="subcellular location">
    <subcellularLocation>
        <location evidence="1">Nucleus</location>
    </subcellularLocation>
</comment>
<dbReference type="GeneID" id="81369751"/>
<dbReference type="GO" id="GO:0005634">
    <property type="term" value="C:nucleus"/>
    <property type="evidence" value="ECO:0007669"/>
    <property type="project" value="UniProtKB-SubCell"/>
</dbReference>
<keyword evidence="5" id="KW-1185">Reference proteome</keyword>
<reference evidence="4" key="1">
    <citation type="submission" date="2022-12" db="EMBL/GenBank/DDBJ databases">
        <authorList>
            <person name="Petersen C."/>
        </authorList>
    </citation>
    <scope>NUCLEOTIDE SEQUENCE</scope>
    <source>
        <strain evidence="4">IBT 29677</strain>
    </source>
</reference>
<comment type="caution">
    <text evidence="4">The sequence shown here is derived from an EMBL/GenBank/DDBJ whole genome shotgun (WGS) entry which is preliminary data.</text>
</comment>
<reference evidence="4" key="2">
    <citation type="journal article" date="2023" name="IMA Fungus">
        <title>Comparative genomic study of the Penicillium genus elucidates a diverse pangenome and 15 lateral gene transfer events.</title>
        <authorList>
            <person name="Petersen C."/>
            <person name="Sorensen T."/>
            <person name="Nielsen M.R."/>
            <person name="Sondergaard T.E."/>
            <person name="Sorensen J.L."/>
            <person name="Fitzpatrick D.A."/>
            <person name="Frisvad J.C."/>
            <person name="Nielsen K.L."/>
        </authorList>
    </citation>
    <scope>NUCLEOTIDE SEQUENCE</scope>
    <source>
        <strain evidence="4">IBT 29677</strain>
    </source>
</reference>
<sequence length="606" mass="68004">MRSYSGCLTCKRRKLKFDESKPDQEVGPSAQKRKYRSSKRQRRHSEPRDNTTWVEVPSDLTFVHEDLTNTESPRLLPSEQAISNGESSSLHNSPATAAGTDVLRDNATPARLPHASFEIHPAYIALNDSAAEEGSIFCPRPQGDILGSEKVVASHLLRHFKTGPGQWMDLFDTTAYFSSKVPVFATSKPLLRSAICALSAKHLRHLSQHANIDDDENFRTPTSRTSAHVWGNEETWKYYSAMYYDQALNSLKNIVTLGSYLDNPTDKEEMLAAVAILCTFELMGAPDNQHPAIVIPQTAVKGPIFWSLARQDLLCAFISESQTRLNLTDMHLWQNAGLATDCNGDILPYSPLNVLESQNLSGLGFEEDKKSNELTWILGKITNHLTAGDALSAEDNKLPPDQRLTIGLTQQHLLQRWNLLMADLEKWHDSLPPSFFPSGRTQKLGPIIPGLELTQSFNTFEQIWFDLPLAAATIQSYHQAKILLLANEPQESTALRSTVSARLRSYRHALEKVIHHAREICGISLANSTTDSFRVNSVQALFVAGQVFQDEGEQNAIMELLFEIERDIGWTTKFHIAKLKDEWEKGKQGNHVERDEHGSSPHWSVY</sequence>
<gene>
    <name evidence="4" type="ORF">N7509_006134</name>
</gene>
<keyword evidence="2" id="KW-0539">Nucleus</keyword>
<dbReference type="AlphaFoldDB" id="A0A9W9W3Z1"/>
<name>A0A9W9W3Z1_9EURO</name>
<evidence type="ECO:0008006" key="6">
    <source>
        <dbReference type="Google" id="ProtNLM"/>
    </source>
</evidence>
<dbReference type="PANTHER" id="PTHR37534:SF9">
    <property type="entry name" value="ZN(II)2CYS6 TRANSCRIPTION FACTOR (EUROFUNG)"/>
    <property type="match status" value="1"/>
</dbReference>